<sequence length="382" mass="42930">MNTKQANELFKKYVNGNCSSEELELLEAFLDSYQDNKVKNISDLGPDGFKAAKERMWQNISEKLTDTASPVKKNHFKSYFLYAAAATLAIIVAVSFFYTYQKNTNNTTISETETIMTGSDKATLTLGDGTQIALEKNENFKDNYAESNGEKIVYNRNTNTETAAIKHNSLTIPRGGQFFVELADGTKVWLNSESKIKYPIAFTEGKTRTVELIYGEAYFDVSPSTEHKGGAFQVISRGQNIEVLGTQFNVKAYQDEKATYTTLVEGKIALQAKDEKVVLKPKQQAIVVQGNETIAINTVEVYNEISWKDGIFSFKGKPLKEIMKVISRWYDVDVEFENKQLSTMTFKGVLSKNQQIENILSAIKSASVINDYELKENTVILK</sequence>
<evidence type="ECO:0000259" key="3">
    <source>
        <dbReference type="Pfam" id="PF16344"/>
    </source>
</evidence>
<dbReference type="OrthoDB" id="649666at2"/>
<dbReference type="InterPro" id="IPR006860">
    <property type="entry name" value="FecR"/>
</dbReference>
<dbReference type="InterPro" id="IPR032508">
    <property type="entry name" value="FecR_C"/>
</dbReference>
<dbReference type="Pfam" id="PF04773">
    <property type="entry name" value="FecR"/>
    <property type="match status" value="1"/>
</dbReference>
<evidence type="ECO:0000259" key="2">
    <source>
        <dbReference type="Pfam" id="PF04773"/>
    </source>
</evidence>
<dbReference type="PIRSF" id="PIRSF018266">
    <property type="entry name" value="FecR"/>
    <property type="match status" value="1"/>
</dbReference>
<dbReference type="Pfam" id="PF16344">
    <property type="entry name" value="FecR_C"/>
    <property type="match status" value="1"/>
</dbReference>
<accession>A0A2U0HUU7</accession>
<keyword evidence="1" id="KW-0472">Membrane</keyword>
<dbReference type="PANTHER" id="PTHR30273">
    <property type="entry name" value="PERIPLASMIC SIGNAL SENSOR AND SIGMA FACTOR ACTIVATOR FECR-RELATED"/>
    <property type="match status" value="1"/>
</dbReference>
<dbReference type="Gene3D" id="2.60.120.1440">
    <property type="match status" value="1"/>
</dbReference>
<protein>
    <recommendedName>
        <fullName evidence="6">FecR family protein</fullName>
    </recommendedName>
</protein>
<gene>
    <name evidence="4" type="ORF">DDV96_14715</name>
</gene>
<feature type="transmembrane region" description="Helical" evidence="1">
    <location>
        <begin position="79"/>
        <end position="100"/>
    </location>
</feature>
<proteinExistence type="predicted"/>
<evidence type="ECO:0000313" key="4">
    <source>
        <dbReference type="EMBL" id="PVW12617.1"/>
    </source>
</evidence>
<evidence type="ECO:0000313" key="5">
    <source>
        <dbReference type="Proteomes" id="UP000245962"/>
    </source>
</evidence>
<dbReference type="EMBL" id="QEHR01000013">
    <property type="protein sequence ID" value="PVW12617.1"/>
    <property type="molecule type" value="Genomic_DNA"/>
</dbReference>
<organism evidence="4 5">
    <name type="scientific">Marixanthomonas spongiae</name>
    <dbReference type="NCBI Taxonomy" id="2174845"/>
    <lineage>
        <taxon>Bacteria</taxon>
        <taxon>Pseudomonadati</taxon>
        <taxon>Bacteroidota</taxon>
        <taxon>Flavobacteriia</taxon>
        <taxon>Flavobacteriales</taxon>
        <taxon>Flavobacteriaceae</taxon>
        <taxon>Marixanthomonas</taxon>
    </lineage>
</organism>
<comment type="caution">
    <text evidence="4">The sequence shown here is derived from an EMBL/GenBank/DDBJ whole genome shotgun (WGS) entry which is preliminary data.</text>
</comment>
<feature type="domain" description="Protein FecR C-terminal" evidence="3">
    <location>
        <begin position="312"/>
        <end position="381"/>
    </location>
</feature>
<keyword evidence="5" id="KW-1185">Reference proteome</keyword>
<feature type="domain" description="FecR protein" evidence="2">
    <location>
        <begin position="174"/>
        <end position="268"/>
    </location>
</feature>
<keyword evidence="1" id="KW-1133">Transmembrane helix</keyword>
<name>A0A2U0HUU7_9FLAO</name>
<dbReference type="InterPro" id="IPR012373">
    <property type="entry name" value="Ferrdict_sens_TM"/>
</dbReference>
<dbReference type="AlphaFoldDB" id="A0A2U0HUU7"/>
<keyword evidence="1" id="KW-0812">Transmembrane</keyword>
<dbReference type="GO" id="GO:0016989">
    <property type="term" value="F:sigma factor antagonist activity"/>
    <property type="evidence" value="ECO:0007669"/>
    <property type="project" value="TreeGrafter"/>
</dbReference>
<reference evidence="4 5" key="1">
    <citation type="submission" date="2018-04" db="EMBL/GenBank/DDBJ databases">
        <title>Marixanthomonas spongiae HN-E44 sp. nov., isolated from a marine sponge.</title>
        <authorList>
            <person name="Luo L."/>
            <person name="Zhuang L."/>
        </authorList>
    </citation>
    <scope>NUCLEOTIDE SEQUENCE [LARGE SCALE GENOMIC DNA]</scope>
    <source>
        <strain evidence="4 5">HN-E44</strain>
    </source>
</reference>
<dbReference type="Proteomes" id="UP000245962">
    <property type="component" value="Unassembled WGS sequence"/>
</dbReference>
<dbReference type="RefSeq" id="WP_116695540.1">
    <property type="nucleotide sequence ID" value="NZ_QEHR01000013.1"/>
</dbReference>
<evidence type="ECO:0008006" key="6">
    <source>
        <dbReference type="Google" id="ProtNLM"/>
    </source>
</evidence>
<evidence type="ECO:0000256" key="1">
    <source>
        <dbReference type="SAM" id="Phobius"/>
    </source>
</evidence>
<dbReference type="Gene3D" id="3.55.50.30">
    <property type="match status" value="1"/>
</dbReference>
<dbReference type="PANTHER" id="PTHR30273:SF2">
    <property type="entry name" value="PROTEIN FECR"/>
    <property type="match status" value="1"/>
</dbReference>